<dbReference type="STRING" id="155617.RV09_GL000528"/>
<dbReference type="PIRSF" id="PIRSF034981">
    <property type="entry name" value="Eut_put"/>
    <property type="match status" value="1"/>
</dbReference>
<dbReference type="EMBL" id="ASWB01000001">
    <property type="protein sequence ID" value="EOT73568.1"/>
    <property type="molecule type" value="Genomic_DNA"/>
</dbReference>
<organism evidence="1 3">
    <name type="scientific">Enterococcus moraviensis ATCC BAA-383</name>
    <dbReference type="NCBI Taxonomy" id="1158609"/>
    <lineage>
        <taxon>Bacteria</taxon>
        <taxon>Bacillati</taxon>
        <taxon>Bacillota</taxon>
        <taxon>Bacilli</taxon>
        <taxon>Lactobacillales</taxon>
        <taxon>Enterococcaceae</taxon>
        <taxon>Enterococcus</taxon>
    </lineage>
</organism>
<evidence type="ECO:0000313" key="3">
    <source>
        <dbReference type="Proteomes" id="UP000013781"/>
    </source>
</evidence>
<evidence type="ECO:0000313" key="2">
    <source>
        <dbReference type="EMBL" id="EOT73568.1"/>
    </source>
</evidence>
<dbReference type="AlphaFoldDB" id="R2TP25"/>
<keyword evidence="4" id="KW-1185">Reference proteome</keyword>
<dbReference type="Proteomes" id="UP000013781">
    <property type="component" value="Unassembled WGS sequence"/>
</dbReference>
<accession>R2TP25</accession>
<reference evidence="1 3" key="1">
    <citation type="submission" date="2013-02" db="EMBL/GenBank/DDBJ databases">
        <title>The Genome Sequence of Enterococcus moraviensis BAA-383.</title>
        <authorList>
            <consortium name="The Broad Institute Genome Sequencing Platform"/>
            <consortium name="The Broad Institute Genome Sequencing Center for Infectious Disease"/>
            <person name="Earl A.M."/>
            <person name="Gilmore M.S."/>
            <person name="Lebreton F."/>
            <person name="Walker B."/>
            <person name="Young S.K."/>
            <person name="Zeng Q."/>
            <person name="Gargeya S."/>
            <person name="Fitzgerald M."/>
            <person name="Haas B."/>
            <person name="Abouelleil A."/>
            <person name="Alvarado L."/>
            <person name="Arachchi H.M."/>
            <person name="Berlin A.M."/>
            <person name="Chapman S.B."/>
            <person name="Dewar J."/>
            <person name="Goldberg J."/>
            <person name="Griggs A."/>
            <person name="Gujja S."/>
            <person name="Hansen M."/>
            <person name="Howarth C."/>
            <person name="Imamovic A."/>
            <person name="Larimer J."/>
            <person name="McCowan C."/>
            <person name="Murphy C."/>
            <person name="Neiman D."/>
            <person name="Pearson M."/>
            <person name="Priest M."/>
            <person name="Roberts A."/>
            <person name="Saif S."/>
            <person name="Shea T."/>
            <person name="Sisk P."/>
            <person name="Sykes S."/>
            <person name="Wortman J."/>
            <person name="Nusbaum C."/>
            <person name="Birren B."/>
        </authorList>
    </citation>
    <scope>NUCLEOTIDE SEQUENCE [LARGE SCALE GENOMIC DNA]</scope>
    <source>
        <strain evidence="1 3">ATCC BAA-383</strain>
    </source>
</reference>
<dbReference type="OrthoDB" id="2181538at2"/>
<name>R2TP25_9ENTE</name>
<proteinExistence type="predicted"/>
<evidence type="ECO:0000313" key="1">
    <source>
        <dbReference type="EMBL" id="EOI01897.1"/>
    </source>
</evidence>
<reference evidence="2 4" key="2">
    <citation type="submission" date="2013-03" db="EMBL/GenBank/DDBJ databases">
        <title>The Genome Sequence of Enterococcus moraviensis BAA-383 (PacBio/Illumina hybrid assembly).</title>
        <authorList>
            <consortium name="The Broad Institute Genomics Platform"/>
            <consortium name="The Broad Institute Genome Sequencing Center for Infectious Disease"/>
            <person name="Earl A."/>
            <person name="Russ C."/>
            <person name="Gilmore M."/>
            <person name="Surin D."/>
            <person name="Walker B."/>
            <person name="Young S."/>
            <person name="Zeng Q."/>
            <person name="Gargeya S."/>
            <person name="Fitzgerald M."/>
            <person name="Haas B."/>
            <person name="Abouelleil A."/>
            <person name="Allen A.W."/>
            <person name="Alvarado L."/>
            <person name="Arachchi H.M."/>
            <person name="Berlin A.M."/>
            <person name="Chapman S.B."/>
            <person name="Gainer-Dewar J."/>
            <person name="Goldberg J."/>
            <person name="Griggs A."/>
            <person name="Gujja S."/>
            <person name="Hansen M."/>
            <person name="Howarth C."/>
            <person name="Imamovic A."/>
            <person name="Ireland A."/>
            <person name="Larimer J."/>
            <person name="McCowan C."/>
            <person name="Murphy C."/>
            <person name="Pearson M."/>
            <person name="Poon T.W."/>
            <person name="Priest M."/>
            <person name="Roberts A."/>
            <person name="Saif S."/>
            <person name="Shea T."/>
            <person name="Sisk P."/>
            <person name="Sykes S."/>
            <person name="Wortman J."/>
            <person name="Nusbaum C."/>
            <person name="Birren B."/>
        </authorList>
    </citation>
    <scope>NUCLEOTIDE SEQUENCE [LARGE SCALE GENOMIC DNA]</scope>
    <source>
        <strain evidence="2 4">ATCC BAA-383</strain>
    </source>
</reference>
<evidence type="ECO:0000313" key="4">
    <source>
        <dbReference type="Proteomes" id="UP000014157"/>
    </source>
</evidence>
<dbReference type="PATRIC" id="fig|1158609.3.peg.1264"/>
<dbReference type="InterPro" id="IPR013372">
    <property type="entry name" value="Eut_put"/>
</dbReference>
<comment type="caution">
    <text evidence="1">The sequence shown here is derived from an EMBL/GenBank/DDBJ whole genome shotgun (WGS) entry which is preliminary data.</text>
</comment>
<dbReference type="HOGENOM" id="CLU_1330245_0_0_9"/>
<gene>
    <name evidence="2" type="ORF">I586_00562</name>
    <name evidence="1" type="ORF">UAY_01305</name>
</gene>
<dbReference type="RefSeq" id="WP_010764693.1">
    <property type="nucleotide sequence ID" value="NZ_ASWB01000001.1"/>
</dbReference>
<protein>
    <submittedName>
        <fullName evidence="1">Ethanolamine utilization protein</fullName>
    </submittedName>
</protein>
<dbReference type="EMBL" id="AJAS01000013">
    <property type="protein sequence ID" value="EOI01897.1"/>
    <property type="molecule type" value="Genomic_DNA"/>
</dbReference>
<dbReference type="Proteomes" id="UP000014157">
    <property type="component" value="Unassembled WGS sequence"/>
</dbReference>
<sequence length="206" mass="23864">MEITDFEQLVDRITTKVMARLKEKKLDDLPCIIGDQKTQLYLECASALRSRLQNNQLDFLVITELSFENLVNSIHFNPKNDLEQAIIQAIKQGQKIIVIKEGRTYLSLLTTGKYALKQKVLELESQFYRYGGEFTSIAAFKQLVSEQKSPPYEKLKNSHYITVKDLQSKNLQPHATLTLSEKTKLTDYAKEYIREKNINISWSNEK</sequence>